<sequence>MRYAYDHLHLRSRDALAAARFYVEVLGAQETGREGGETPSRIILDLGGVRVFIEQAPEGTGPAAVPPNLGIEHIGLRVEDIEATVADLAARGIPLVSGITDIRPGLRIAFFEGPDGVRIEVLQRS</sequence>
<evidence type="ECO:0000313" key="4">
    <source>
        <dbReference type="Proteomes" id="UP000035955"/>
    </source>
</evidence>
<proteinExistence type="predicted"/>
<dbReference type="InterPro" id="IPR037523">
    <property type="entry name" value="VOC_core"/>
</dbReference>
<accession>A0A0J6V385</accession>
<dbReference type="GO" id="GO:0046491">
    <property type="term" value="P:L-methylmalonyl-CoA metabolic process"/>
    <property type="evidence" value="ECO:0007669"/>
    <property type="project" value="TreeGrafter"/>
</dbReference>
<evidence type="ECO:0000256" key="1">
    <source>
        <dbReference type="ARBA" id="ARBA00022723"/>
    </source>
</evidence>
<reference evidence="3 4" key="1">
    <citation type="submission" date="2015-03" db="EMBL/GenBank/DDBJ databases">
        <title>Genome sequencing of Methylobacterium variabile DSM 16961.</title>
        <authorList>
            <person name="Chaudhry V."/>
            <person name="Patil P.B."/>
        </authorList>
    </citation>
    <scope>NUCLEOTIDE SEQUENCE [LARGE SCALE GENOMIC DNA]</scope>
    <source>
        <strain evidence="3 4">DSM 16961</strain>
    </source>
</reference>
<dbReference type="AlphaFoldDB" id="A0A0J6V385"/>
<keyword evidence="1" id="KW-0479">Metal-binding</keyword>
<dbReference type="GO" id="GO:0004493">
    <property type="term" value="F:methylmalonyl-CoA epimerase activity"/>
    <property type="evidence" value="ECO:0007669"/>
    <property type="project" value="TreeGrafter"/>
</dbReference>
<gene>
    <name evidence="3" type="ORF">VQ02_21120</name>
</gene>
<organism evidence="3 4">
    <name type="scientific">Methylobacterium variabile</name>
    <dbReference type="NCBI Taxonomy" id="298794"/>
    <lineage>
        <taxon>Bacteria</taxon>
        <taxon>Pseudomonadati</taxon>
        <taxon>Pseudomonadota</taxon>
        <taxon>Alphaproteobacteria</taxon>
        <taxon>Hyphomicrobiales</taxon>
        <taxon>Methylobacteriaceae</taxon>
        <taxon>Methylobacterium</taxon>
    </lineage>
</organism>
<dbReference type="InterPro" id="IPR051785">
    <property type="entry name" value="MMCE/EMCE_epimerase"/>
</dbReference>
<keyword evidence="4" id="KW-1185">Reference proteome</keyword>
<dbReference type="PROSITE" id="PS51819">
    <property type="entry name" value="VOC"/>
    <property type="match status" value="1"/>
</dbReference>
<evidence type="ECO:0000313" key="3">
    <source>
        <dbReference type="EMBL" id="KMO33301.1"/>
    </source>
</evidence>
<dbReference type="EMBL" id="LABY01000155">
    <property type="protein sequence ID" value="KMO33301.1"/>
    <property type="molecule type" value="Genomic_DNA"/>
</dbReference>
<evidence type="ECO:0000259" key="2">
    <source>
        <dbReference type="PROSITE" id="PS51819"/>
    </source>
</evidence>
<comment type="caution">
    <text evidence="3">The sequence shown here is derived from an EMBL/GenBank/DDBJ whole genome shotgun (WGS) entry which is preliminary data.</text>
</comment>
<name>A0A0J6V385_9HYPH</name>
<dbReference type="GO" id="GO:0046872">
    <property type="term" value="F:metal ion binding"/>
    <property type="evidence" value="ECO:0007669"/>
    <property type="project" value="UniProtKB-KW"/>
</dbReference>
<dbReference type="Gene3D" id="3.10.180.10">
    <property type="entry name" value="2,3-Dihydroxybiphenyl 1,2-Dioxygenase, domain 1"/>
    <property type="match status" value="1"/>
</dbReference>
<dbReference type="InterPro" id="IPR029068">
    <property type="entry name" value="Glyas_Bleomycin-R_OHBP_Dase"/>
</dbReference>
<feature type="domain" description="VOC" evidence="2">
    <location>
        <begin position="4"/>
        <end position="124"/>
    </location>
</feature>
<dbReference type="Pfam" id="PF00903">
    <property type="entry name" value="Glyoxalase"/>
    <property type="match status" value="1"/>
</dbReference>
<dbReference type="InterPro" id="IPR004360">
    <property type="entry name" value="Glyas_Fos-R_dOase_dom"/>
</dbReference>
<dbReference type="PATRIC" id="fig|298794.3.peg.1578"/>
<dbReference type="SUPFAM" id="SSF54593">
    <property type="entry name" value="Glyoxalase/Bleomycin resistance protein/Dihydroxybiphenyl dioxygenase"/>
    <property type="match status" value="1"/>
</dbReference>
<dbReference type="PANTHER" id="PTHR43048:SF5">
    <property type="entry name" value="BLR5325 PROTEIN"/>
    <property type="match status" value="1"/>
</dbReference>
<dbReference type="Proteomes" id="UP000035955">
    <property type="component" value="Unassembled WGS sequence"/>
</dbReference>
<dbReference type="OrthoDB" id="9799428at2"/>
<dbReference type="RefSeq" id="WP_048446185.1">
    <property type="nucleotide sequence ID" value="NZ_LABY01000155.1"/>
</dbReference>
<protein>
    <submittedName>
        <fullName evidence="3">Glyoxalase</fullName>
    </submittedName>
</protein>
<dbReference type="PANTHER" id="PTHR43048">
    <property type="entry name" value="METHYLMALONYL-COA EPIMERASE"/>
    <property type="match status" value="1"/>
</dbReference>